<reference evidence="5" key="1">
    <citation type="journal article" date="2014" name="Int. J. Syst. Evol. Microbiol.">
        <title>Complete genome of a new Firmicutes species belonging to the dominant human colonic microbiota ('Ruminococcus bicirculans') reveals two chromosomes and a selective capacity to utilize plant glucans.</title>
        <authorList>
            <consortium name="NISC Comparative Sequencing Program"/>
            <person name="Wegmann U."/>
            <person name="Louis P."/>
            <person name="Goesmann A."/>
            <person name="Henrissat B."/>
            <person name="Duncan S.H."/>
            <person name="Flint H.J."/>
        </authorList>
    </citation>
    <scope>NUCLEOTIDE SEQUENCE</scope>
    <source>
        <strain evidence="5">CGMCC 1.15644</strain>
    </source>
</reference>
<evidence type="ECO:0000313" key="7">
    <source>
        <dbReference type="Proteomes" id="UP000295684"/>
    </source>
</evidence>
<dbReference type="GO" id="GO:0043565">
    <property type="term" value="F:sequence-specific DNA binding"/>
    <property type="evidence" value="ECO:0007669"/>
    <property type="project" value="InterPro"/>
</dbReference>
<dbReference type="PANTHER" id="PTHR46796:SF13">
    <property type="entry name" value="HTH-TYPE TRANSCRIPTIONAL ACTIVATOR RHAS"/>
    <property type="match status" value="1"/>
</dbReference>
<reference evidence="5" key="4">
    <citation type="submission" date="2024-05" db="EMBL/GenBank/DDBJ databases">
        <authorList>
            <person name="Sun Q."/>
            <person name="Zhou Y."/>
        </authorList>
    </citation>
    <scope>NUCLEOTIDE SEQUENCE</scope>
    <source>
        <strain evidence="5">CGMCC 1.15644</strain>
    </source>
</reference>
<proteinExistence type="predicted"/>
<evidence type="ECO:0000259" key="4">
    <source>
        <dbReference type="PROSITE" id="PS01124"/>
    </source>
</evidence>
<dbReference type="EMBL" id="SLWO01000004">
    <property type="protein sequence ID" value="TCO25028.1"/>
    <property type="molecule type" value="Genomic_DNA"/>
</dbReference>
<evidence type="ECO:0000256" key="2">
    <source>
        <dbReference type="ARBA" id="ARBA00023125"/>
    </source>
</evidence>
<evidence type="ECO:0000313" key="6">
    <source>
        <dbReference type="EMBL" id="TCO25028.1"/>
    </source>
</evidence>
<reference evidence="6 7" key="3">
    <citation type="submission" date="2019-03" db="EMBL/GenBank/DDBJ databases">
        <title>Genomic Encyclopedia of Type Strains, Phase IV (KMG-IV): sequencing the most valuable type-strain genomes for metagenomic binning, comparative biology and taxonomic classification.</title>
        <authorList>
            <person name="Goeker M."/>
        </authorList>
    </citation>
    <scope>NUCLEOTIDE SEQUENCE [LARGE SCALE GENOMIC DNA]</scope>
    <source>
        <strain evidence="6 7">DSM 103236</strain>
    </source>
</reference>
<evidence type="ECO:0000256" key="1">
    <source>
        <dbReference type="ARBA" id="ARBA00023015"/>
    </source>
</evidence>
<accession>A0A4R2HBN1</accession>
<gene>
    <name evidence="6" type="ORF">EV200_10463</name>
    <name evidence="5" type="ORF">GCM10011413_13450</name>
</gene>
<sequence>MQIPPSLALSNIVRHYLILSRDVCVKHDFRFFSDGSPGIVFHRKIPFSQKNKLDGNFSAQPKCFVYGQITQFNTLSTTAETDMLIVVLQPFALFKLFNIAAFEVNDETISFDELTGHSGRLLLERIQEQPENGAAIHLIEDFLLGLRIQNTHYDKIIFTSLQHIYARKGMSSLTKMLKEVPTTERQLERKFREHIGLSPKKFADIVRFRYLLKCLKQANQHTNISSISYSCGYYDQSHLNNIFKKFTGLTPLQYQSNSNLLAVNFLLL</sequence>
<dbReference type="Proteomes" id="UP000622648">
    <property type="component" value="Unassembled WGS sequence"/>
</dbReference>
<dbReference type="Pfam" id="PF20240">
    <property type="entry name" value="DUF6597"/>
    <property type="match status" value="1"/>
</dbReference>
<dbReference type="Proteomes" id="UP000295684">
    <property type="component" value="Unassembled WGS sequence"/>
</dbReference>
<keyword evidence="2" id="KW-0238">DNA-binding</keyword>
<keyword evidence="1" id="KW-0805">Transcription regulation</keyword>
<dbReference type="InterPro" id="IPR046532">
    <property type="entry name" value="DUF6597"/>
</dbReference>
<keyword evidence="8" id="KW-1185">Reference proteome</keyword>
<dbReference type="SUPFAM" id="SSF46689">
    <property type="entry name" value="Homeodomain-like"/>
    <property type="match status" value="1"/>
</dbReference>
<dbReference type="Gene3D" id="1.10.10.60">
    <property type="entry name" value="Homeodomain-like"/>
    <property type="match status" value="1"/>
</dbReference>
<dbReference type="GO" id="GO:0003700">
    <property type="term" value="F:DNA-binding transcription factor activity"/>
    <property type="evidence" value="ECO:0007669"/>
    <property type="project" value="InterPro"/>
</dbReference>
<dbReference type="EMBL" id="BMJO01000002">
    <property type="protein sequence ID" value="GGE48651.1"/>
    <property type="molecule type" value="Genomic_DNA"/>
</dbReference>
<dbReference type="PROSITE" id="PS01124">
    <property type="entry name" value="HTH_ARAC_FAMILY_2"/>
    <property type="match status" value="1"/>
</dbReference>
<dbReference type="Pfam" id="PF12833">
    <property type="entry name" value="HTH_18"/>
    <property type="match status" value="1"/>
</dbReference>
<evidence type="ECO:0000313" key="8">
    <source>
        <dbReference type="Proteomes" id="UP000622648"/>
    </source>
</evidence>
<dbReference type="RefSeq" id="WP_132532425.1">
    <property type="nucleotide sequence ID" value="NZ_BMJO01000002.1"/>
</dbReference>
<dbReference type="PANTHER" id="PTHR46796">
    <property type="entry name" value="HTH-TYPE TRANSCRIPTIONAL ACTIVATOR RHAS-RELATED"/>
    <property type="match status" value="1"/>
</dbReference>
<reference evidence="8" key="2">
    <citation type="journal article" date="2019" name="Int. J. Syst. Evol. Microbiol.">
        <title>The Global Catalogue of Microorganisms (GCM) 10K type strain sequencing project: providing services to taxonomists for standard genome sequencing and annotation.</title>
        <authorList>
            <consortium name="The Broad Institute Genomics Platform"/>
            <consortium name="The Broad Institute Genome Sequencing Center for Infectious Disease"/>
            <person name="Wu L."/>
            <person name="Ma J."/>
        </authorList>
    </citation>
    <scope>NUCLEOTIDE SEQUENCE [LARGE SCALE GENOMIC DNA]</scope>
    <source>
        <strain evidence="8">CGMCC 1.15644</strain>
    </source>
</reference>
<protein>
    <submittedName>
        <fullName evidence="6">AraC family transcriptional regulator</fullName>
    </submittedName>
</protein>
<dbReference type="OrthoDB" id="511992at2"/>
<dbReference type="InterPro" id="IPR009057">
    <property type="entry name" value="Homeodomain-like_sf"/>
</dbReference>
<keyword evidence="3" id="KW-0804">Transcription</keyword>
<dbReference type="AlphaFoldDB" id="A0A4R2HBN1"/>
<dbReference type="SMART" id="SM00342">
    <property type="entry name" value="HTH_ARAC"/>
    <property type="match status" value="1"/>
</dbReference>
<organism evidence="6 7">
    <name type="scientific">Pedobacter psychrotolerans</name>
    <dbReference type="NCBI Taxonomy" id="1843235"/>
    <lineage>
        <taxon>Bacteria</taxon>
        <taxon>Pseudomonadati</taxon>
        <taxon>Bacteroidota</taxon>
        <taxon>Sphingobacteriia</taxon>
        <taxon>Sphingobacteriales</taxon>
        <taxon>Sphingobacteriaceae</taxon>
        <taxon>Pedobacter</taxon>
    </lineage>
</organism>
<dbReference type="InterPro" id="IPR050204">
    <property type="entry name" value="AraC_XylS_family_regulators"/>
</dbReference>
<comment type="caution">
    <text evidence="6">The sequence shown here is derived from an EMBL/GenBank/DDBJ whole genome shotgun (WGS) entry which is preliminary data.</text>
</comment>
<name>A0A4R2HBN1_9SPHI</name>
<evidence type="ECO:0000313" key="5">
    <source>
        <dbReference type="EMBL" id="GGE48651.1"/>
    </source>
</evidence>
<evidence type="ECO:0000256" key="3">
    <source>
        <dbReference type="ARBA" id="ARBA00023163"/>
    </source>
</evidence>
<feature type="domain" description="HTH araC/xylS-type" evidence="4">
    <location>
        <begin position="155"/>
        <end position="257"/>
    </location>
</feature>
<dbReference type="InterPro" id="IPR018060">
    <property type="entry name" value="HTH_AraC"/>
</dbReference>